<dbReference type="eggNOG" id="COG0583">
    <property type="taxonomic scope" value="Bacteria"/>
</dbReference>
<dbReference type="InterPro" id="IPR036388">
    <property type="entry name" value="WH-like_DNA-bd_sf"/>
</dbReference>
<keyword evidence="3" id="KW-0238">DNA-binding</keyword>
<keyword evidence="7" id="KW-1185">Reference proteome</keyword>
<dbReference type="SUPFAM" id="SSF53850">
    <property type="entry name" value="Periplasmic binding protein-like II"/>
    <property type="match status" value="1"/>
</dbReference>
<dbReference type="RefSeq" id="WP_025802722.1">
    <property type="nucleotide sequence ID" value="NZ_CP009706.1"/>
</dbReference>
<dbReference type="PRINTS" id="PR00039">
    <property type="entry name" value="HTHLYSR"/>
</dbReference>
<dbReference type="Pfam" id="PF00126">
    <property type="entry name" value="HTH_1"/>
    <property type="match status" value="1"/>
</dbReference>
<dbReference type="PANTHER" id="PTHR30537">
    <property type="entry name" value="HTH-TYPE TRANSCRIPTIONAL REGULATOR"/>
    <property type="match status" value="1"/>
</dbReference>
<evidence type="ECO:0000256" key="3">
    <source>
        <dbReference type="ARBA" id="ARBA00023125"/>
    </source>
</evidence>
<sequence length="307" mass="35674">MRCKIPKTDLLVTFEAVAQYESYTRAAEKLALTQSAVFRQITALEEFLNVSLFHHVRKRIFLNDAGRYYLDLVRDTLEQMERDTQSIMSYQSTQQILELAVTPTFSTHWLIPNLSDFHENNPEIVLNLIALTTPADFLNLRYDAVIMREDFCSPWAENEHLFEEELVPVCSRMLWRDDKEVMRADQLLDEFTLLHQTTRLDSWHDWFALSGVSSPQVRMGPRFDLLSMLISAVRSNLGVALLPRFAIHKDLENGDMVIPCDLPMSTGNHFILTYKEGKRGLRSLQKFSHWVHEKSNDEELKRTGIHS</sequence>
<dbReference type="GeneID" id="56891414"/>
<dbReference type="InterPro" id="IPR058163">
    <property type="entry name" value="LysR-type_TF_proteobact-type"/>
</dbReference>
<accession>A0A097R150</accession>
<dbReference type="PROSITE" id="PS50931">
    <property type="entry name" value="HTH_LYSR"/>
    <property type="match status" value="1"/>
</dbReference>
<evidence type="ECO:0000256" key="1">
    <source>
        <dbReference type="ARBA" id="ARBA00009437"/>
    </source>
</evidence>
<evidence type="ECO:0000259" key="5">
    <source>
        <dbReference type="PROSITE" id="PS50931"/>
    </source>
</evidence>
<name>A0A097R150_HAFAL</name>
<reference evidence="6 7" key="1">
    <citation type="journal article" date="2014" name="Gut Pathog.">
        <title>Gene clusters of Hafnia alvei strain FB1 important in survival and pathogenesis: a draft genome perspective.</title>
        <authorList>
            <person name="Tan J.Y."/>
            <person name="Yin W.F."/>
            <person name="Chan K.G."/>
        </authorList>
    </citation>
    <scope>NUCLEOTIDE SEQUENCE [LARGE SCALE GENOMIC DNA]</scope>
    <source>
        <strain evidence="6 7">FB1</strain>
    </source>
</reference>
<dbReference type="AlphaFoldDB" id="A0A097R150"/>
<dbReference type="EMBL" id="CP009706">
    <property type="protein sequence ID" value="AIU72463.1"/>
    <property type="molecule type" value="Genomic_DNA"/>
</dbReference>
<evidence type="ECO:0000313" key="7">
    <source>
        <dbReference type="Proteomes" id="UP000029986"/>
    </source>
</evidence>
<dbReference type="Proteomes" id="UP000029986">
    <property type="component" value="Chromosome"/>
</dbReference>
<dbReference type="PANTHER" id="PTHR30537:SF26">
    <property type="entry name" value="GLYCINE CLEAVAGE SYSTEM TRANSCRIPTIONAL ACTIVATOR"/>
    <property type="match status" value="1"/>
</dbReference>
<dbReference type="Gene3D" id="1.10.10.10">
    <property type="entry name" value="Winged helix-like DNA-binding domain superfamily/Winged helix DNA-binding domain"/>
    <property type="match status" value="1"/>
</dbReference>
<dbReference type="KEGG" id="hav:AT03_08695"/>
<dbReference type="Gene3D" id="3.40.190.10">
    <property type="entry name" value="Periplasmic binding protein-like II"/>
    <property type="match status" value="2"/>
</dbReference>
<dbReference type="InterPro" id="IPR005119">
    <property type="entry name" value="LysR_subst-bd"/>
</dbReference>
<dbReference type="GO" id="GO:0006351">
    <property type="term" value="P:DNA-templated transcription"/>
    <property type="evidence" value="ECO:0007669"/>
    <property type="project" value="TreeGrafter"/>
</dbReference>
<dbReference type="SUPFAM" id="SSF46785">
    <property type="entry name" value="Winged helix' DNA-binding domain"/>
    <property type="match status" value="1"/>
</dbReference>
<evidence type="ECO:0000313" key="6">
    <source>
        <dbReference type="EMBL" id="AIU72463.1"/>
    </source>
</evidence>
<dbReference type="GO" id="GO:0043565">
    <property type="term" value="F:sequence-specific DNA binding"/>
    <property type="evidence" value="ECO:0007669"/>
    <property type="project" value="TreeGrafter"/>
</dbReference>
<dbReference type="InterPro" id="IPR000847">
    <property type="entry name" value="LysR_HTH_N"/>
</dbReference>
<dbReference type="InterPro" id="IPR036390">
    <property type="entry name" value="WH_DNA-bd_sf"/>
</dbReference>
<comment type="similarity">
    <text evidence="1">Belongs to the LysR transcriptional regulatory family.</text>
</comment>
<keyword evidence="4" id="KW-0804">Transcription</keyword>
<proteinExistence type="inferred from homology"/>
<dbReference type="HOGENOM" id="CLU_039613_37_1_6"/>
<dbReference type="OrthoDB" id="5526340at2"/>
<dbReference type="Pfam" id="PF03466">
    <property type="entry name" value="LysR_substrate"/>
    <property type="match status" value="1"/>
</dbReference>
<organism evidence="6 7">
    <name type="scientific">Hafnia alvei FB1</name>
    <dbReference type="NCBI Taxonomy" id="1453496"/>
    <lineage>
        <taxon>Bacteria</taxon>
        <taxon>Pseudomonadati</taxon>
        <taxon>Pseudomonadota</taxon>
        <taxon>Gammaproteobacteria</taxon>
        <taxon>Enterobacterales</taxon>
        <taxon>Hafniaceae</taxon>
        <taxon>Hafnia</taxon>
    </lineage>
</organism>
<keyword evidence="2" id="KW-0805">Transcription regulation</keyword>
<dbReference type="PATRIC" id="fig|1453496.5.peg.1736"/>
<protein>
    <submittedName>
        <fullName evidence="6">LysR family transcriptional regulator</fullName>
    </submittedName>
</protein>
<gene>
    <name evidence="6" type="ORF">AT03_08695</name>
</gene>
<dbReference type="GO" id="GO:0003700">
    <property type="term" value="F:DNA-binding transcription factor activity"/>
    <property type="evidence" value="ECO:0007669"/>
    <property type="project" value="InterPro"/>
</dbReference>
<feature type="domain" description="HTH lysR-type" evidence="5">
    <location>
        <begin position="6"/>
        <end position="63"/>
    </location>
</feature>
<evidence type="ECO:0000256" key="2">
    <source>
        <dbReference type="ARBA" id="ARBA00023015"/>
    </source>
</evidence>
<evidence type="ECO:0000256" key="4">
    <source>
        <dbReference type="ARBA" id="ARBA00023163"/>
    </source>
</evidence>